<protein>
    <recommendedName>
        <fullName evidence="2">Single-stranded-DNA-specific exonuclease RecJ</fullName>
    </recommendedName>
</protein>
<dbReference type="GO" id="GO:0008409">
    <property type="term" value="F:5'-3' exonuclease activity"/>
    <property type="evidence" value="ECO:0007669"/>
    <property type="project" value="InterPro"/>
</dbReference>
<evidence type="ECO:0000313" key="9">
    <source>
        <dbReference type="EMBL" id="HIY96916.1"/>
    </source>
</evidence>
<dbReference type="PANTHER" id="PTHR30255">
    <property type="entry name" value="SINGLE-STRANDED-DNA-SPECIFIC EXONUCLEASE RECJ"/>
    <property type="match status" value="1"/>
</dbReference>
<keyword evidence="4" id="KW-0378">Hydrolase</keyword>
<evidence type="ECO:0000259" key="8">
    <source>
        <dbReference type="Pfam" id="PF17768"/>
    </source>
</evidence>
<dbReference type="Gene3D" id="3.10.310.30">
    <property type="match status" value="1"/>
</dbReference>
<keyword evidence="5 9" id="KW-0269">Exonuclease</keyword>
<feature type="domain" description="DDH" evidence="6">
    <location>
        <begin position="83"/>
        <end position="210"/>
    </location>
</feature>
<dbReference type="Pfam" id="PF02272">
    <property type="entry name" value="DHHA1"/>
    <property type="match status" value="1"/>
</dbReference>
<keyword evidence="3" id="KW-0540">Nuclease</keyword>
<proteinExistence type="inferred from homology"/>
<dbReference type="EMBL" id="DXCQ01000032">
    <property type="protein sequence ID" value="HIY96916.1"/>
    <property type="molecule type" value="Genomic_DNA"/>
</dbReference>
<dbReference type="SUPFAM" id="SSF64182">
    <property type="entry name" value="DHH phosphoesterases"/>
    <property type="match status" value="1"/>
</dbReference>
<sequence length="772" mass="84763">MKKITAEYRYTAEQLNRVRELANTCGLREITAKILFSRGIDTPEKAKRFLSPSKANFLSPFLMRGMRELKAAVDEVKERGGLVAVFGDYDADGIGAASILLAALKQYGVRAYARIPERSEGYGMSVETLREIIDGQSPDLIVTVDCGVSNREEVEYIKSRGVRVVVTDHHELPDVLPDCVVVNPKLEDDYPYDNLCGAGVAFKIACALLGEAAYPLLDLAAVSTVADSVPLVGENRDIVYEGLKLINSRPRPALKHLLAGKKDEITAQSLAFTVAPRVNAAGRMGDANSALKLFTAEKESDIYDLACRLNEFNIERQQVCDEVYRSAKEQIAREGGAYGNIIMLCDESWSTGLVGIVAARIAEEFNRPAILFVKRGDMLKGSARTIETVNIYEALKSCSEYIEEFGGHAQAAGVNVRAENFELLKRAMDDYLGETYTQEDFAPVLHVCEEIDCKMDIGLVRELELLEPCGVGNKKPLFSLAAGGLSARRLKDGSPHIAIKTDALELVWFGGEKALPLLESDIPKRLVFECGISKFRGEESARGLVRDMVCGGELDESARLYCFRNDLQRLKEAAPALSVLYEGEEDLRCRLRAARAACGYGLLAVCSEDIPPQFADDVRGLDVDLFRPGVRNAGNAVLISPAPDAEIGLYRDILFLDRPADFNIAALAGKKIVVNREVCGYNSIAQLETSREVMGELYRALRSGLKGEDSVSAALSAQTGFAPRQVIFAVEVFSELGLFRFEKGRLSAVKGKKTELNRSRIYTAVCAIKEKR</sequence>
<evidence type="ECO:0000256" key="5">
    <source>
        <dbReference type="ARBA" id="ARBA00022839"/>
    </source>
</evidence>
<evidence type="ECO:0000313" key="10">
    <source>
        <dbReference type="Proteomes" id="UP000886750"/>
    </source>
</evidence>
<evidence type="ECO:0000256" key="2">
    <source>
        <dbReference type="ARBA" id="ARBA00019841"/>
    </source>
</evidence>
<gene>
    <name evidence="9" type="primary">recJ</name>
    <name evidence="9" type="ORF">H9729_04440</name>
</gene>
<accession>A0A9D2CSQ5</accession>
<dbReference type="GO" id="GO:0006310">
    <property type="term" value="P:DNA recombination"/>
    <property type="evidence" value="ECO:0007669"/>
    <property type="project" value="InterPro"/>
</dbReference>
<name>A0A9D2CSQ5_9FIRM</name>
<feature type="domain" description="DHHA1" evidence="7">
    <location>
        <begin position="342"/>
        <end position="433"/>
    </location>
</feature>
<dbReference type="InterPro" id="IPR004610">
    <property type="entry name" value="RecJ"/>
</dbReference>
<evidence type="ECO:0000259" key="6">
    <source>
        <dbReference type="Pfam" id="PF01368"/>
    </source>
</evidence>
<reference evidence="9" key="2">
    <citation type="submission" date="2021-04" db="EMBL/GenBank/DDBJ databases">
        <authorList>
            <person name="Gilroy R."/>
        </authorList>
    </citation>
    <scope>NUCLEOTIDE SEQUENCE</scope>
    <source>
        <strain evidence="9">1345</strain>
    </source>
</reference>
<dbReference type="GO" id="GO:0006281">
    <property type="term" value="P:DNA repair"/>
    <property type="evidence" value="ECO:0007669"/>
    <property type="project" value="InterPro"/>
</dbReference>
<dbReference type="NCBIfam" id="TIGR00644">
    <property type="entry name" value="recJ"/>
    <property type="match status" value="1"/>
</dbReference>
<dbReference type="Pfam" id="PF01368">
    <property type="entry name" value="DHH"/>
    <property type="match status" value="1"/>
</dbReference>
<dbReference type="Gene3D" id="3.90.1640.30">
    <property type="match status" value="1"/>
</dbReference>
<feature type="domain" description="RecJ OB" evidence="8">
    <location>
        <begin position="455"/>
        <end position="546"/>
    </location>
</feature>
<evidence type="ECO:0000256" key="3">
    <source>
        <dbReference type="ARBA" id="ARBA00022722"/>
    </source>
</evidence>
<evidence type="ECO:0000259" key="7">
    <source>
        <dbReference type="Pfam" id="PF02272"/>
    </source>
</evidence>
<organism evidence="9 10">
    <name type="scientific">Candidatus Borkfalkia excrementigallinarum</name>
    <dbReference type="NCBI Taxonomy" id="2838506"/>
    <lineage>
        <taxon>Bacteria</taxon>
        <taxon>Bacillati</taxon>
        <taxon>Bacillota</taxon>
        <taxon>Clostridia</taxon>
        <taxon>Christensenellales</taxon>
        <taxon>Christensenellaceae</taxon>
        <taxon>Candidatus Borkfalkia</taxon>
    </lineage>
</organism>
<dbReference type="InterPro" id="IPR041122">
    <property type="entry name" value="RecJ_OB"/>
</dbReference>
<evidence type="ECO:0000256" key="4">
    <source>
        <dbReference type="ARBA" id="ARBA00022801"/>
    </source>
</evidence>
<evidence type="ECO:0000256" key="1">
    <source>
        <dbReference type="ARBA" id="ARBA00005915"/>
    </source>
</evidence>
<dbReference type="InterPro" id="IPR051673">
    <property type="entry name" value="SSDNA_exonuclease_RecJ"/>
</dbReference>
<comment type="caution">
    <text evidence="9">The sequence shown here is derived from an EMBL/GenBank/DDBJ whole genome shotgun (WGS) entry which is preliminary data.</text>
</comment>
<dbReference type="InterPro" id="IPR038763">
    <property type="entry name" value="DHH_sf"/>
</dbReference>
<dbReference type="GO" id="GO:0003676">
    <property type="term" value="F:nucleic acid binding"/>
    <property type="evidence" value="ECO:0007669"/>
    <property type="project" value="InterPro"/>
</dbReference>
<comment type="similarity">
    <text evidence="1">Belongs to the RecJ family.</text>
</comment>
<dbReference type="PANTHER" id="PTHR30255:SF2">
    <property type="entry name" value="SINGLE-STRANDED-DNA-SPECIFIC EXONUCLEASE RECJ"/>
    <property type="match status" value="1"/>
</dbReference>
<reference evidence="9" key="1">
    <citation type="journal article" date="2021" name="PeerJ">
        <title>Extensive microbial diversity within the chicken gut microbiome revealed by metagenomics and culture.</title>
        <authorList>
            <person name="Gilroy R."/>
            <person name="Ravi A."/>
            <person name="Getino M."/>
            <person name="Pursley I."/>
            <person name="Horton D.L."/>
            <person name="Alikhan N.F."/>
            <person name="Baker D."/>
            <person name="Gharbi K."/>
            <person name="Hall N."/>
            <person name="Watson M."/>
            <person name="Adriaenssens E.M."/>
            <person name="Foster-Nyarko E."/>
            <person name="Jarju S."/>
            <person name="Secka A."/>
            <person name="Antonio M."/>
            <person name="Oren A."/>
            <person name="Chaudhuri R.R."/>
            <person name="La Ragione R."/>
            <person name="Hildebrand F."/>
            <person name="Pallen M.J."/>
        </authorList>
    </citation>
    <scope>NUCLEOTIDE SEQUENCE</scope>
    <source>
        <strain evidence="9">1345</strain>
    </source>
</reference>
<dbReference type="InterPro" id="IPR003156">
    <property type="entry name" value="DHHA1_dom"/>
</dbReference>
<dbReference type="InterPro" id="IPR001667">
    <property type="entry name" value="DDH_dom"/>
</dbReference>
<dbReference type="Proteomes" id="UP000886750">
    <property type="component" value="Unassembled WGS sequence"/>
</dbReference>
<dbReference type="AlphaFoldDB" id="A0A9D2CSQ5"/>
<dbReference type="Pfam" id="PF17768">
    <property type="entry name" value="RecJ_OB"/>
    <property type="match status" value="1"/>
</dbReference>